<dbReference type="PANTHER" id="PTHR14296:SF3">
    <property type="entry name" value="DIKAR, ISOFORM F"/>
    <property type="match status" value="1"/>
</dbReference>
<dbReference type="GO" id="GO:0006355">
    <property type="term" value="P:regulation of DNA-templated transcription"/>
    <property type="evidence" value="ECO:0007669"/>
    <property type="project" value="InterPro"/>
</dbReference>
<dbReference type="EMBL" id="ML978133">
    <property type="protein sequence ID" value="KAF2094859.1"/>
    <property type="molecule type" value="Genomic_DNA"/>
</dbReference>
<feature type="region of interest" description="Disordered" evidence="6">
    <location>
        <begin position="315"/>
        <end position="377"/>
    </location>
</feature>
<feature type="compositionally biased region" description="Basic and acidic residues" evidence="6">
    <location>
        <begin position="329"/>
        <end position="377"/>
    </location>
</feature>
<keyword evidence="2 4" id="KW-0863">Zinc-finger</keyword>
<dbReference type="InterPro" id="IPR019787">
    <property type="entry name" value="Znf_PHD-finger"/>
</dbReference>
<dbReference type="InterPro" id="IPR001965">
    <property type="entry name" value="Znf_PHD"/>
</dbReference>
<dbReference type="SUPFAM" id="SSF57903">
    <property type="entry name" value="FYVE/PHD zinc finger"/>
    <property type="match status" value="1"/>
</dbReference>
<evidence type="ECO:0000256" key="2">
    <source>
        <dbReference type="ARBA" id="ARBA00022771"/>
    </source>
</evidence>
<dbReference type="InterPro" id="IPR013083">
    <property type="entry name" value="Znf_RING/FYVE/PHD"/>
</dbReference>
<dbReference type="PROSITE" id="PS01359">
    <property type="entry name" value="ZF_PHD_1"/>
    <property type="match status" value="1"/>
</dbReference>
<feature type="compositionally biased region" description="Polar residues" evidence="6">
    <location>
        <begin position="567"/>
        <end position="586"/>
    </location>
</feature>
<evidence type="ECO:0000256" key="1">
    <source>
        <dbReference type="ARBA" id="ARBA00022723"/>
    </source>
</evidence>
<evidence type="ECO:0000313" key="8">
    <source>
        <dbReference type="EMBL" id="KAF2094859.1"/>
    </source>
</evidence>
<name>A0A9P4I6L8_9PEZI</name>
<feature type="coiled-coil region" evidence="5">
    <location>
        <begin position="379"/>
        <end position="436"/>
    </location>
</feature>
<dbReference type="PANTHER" id="PTHR14296">
    <property type="entry name" value="REMODELING AND SPACING FACTOR 1"/>
    <property type="match status" value="1"/>
</dbReference>
<gene>
    <name evidence="8" type="ORF">NA57DRAFT_45810</name>
</gene>
<comment type="caution">
    <text evidence="8">The sequence shown here is derived from an EMBL/GenBank/DDBJ whole genome shotgun (WGS) entry which is preliminary data.</text>
</comment>
<dbReference type="OrthoDB" id="303107at2759"/>
<dbReference type="InterPro" id="IPR011011">
    <property type="entry name" value="Znf_FYVE_PHD"/>
</dbReference>
<evidence type="ECO:0000256" key="6">
    <source>
        <dbReference type="SAM" id="MobiDB-lite"/>
    </source>
</evidence>
<keyword evidence="1" id="KW-0479">Metal-binding</keyword>
<feature type="compositionally biased region" description="Basic residues" evidence="6">
    <location>
        <begin position="200"/>
        <end position="217"/>
    </location>
</feature>
<accession>A0A9P4I6L8</accession>
<dbReference type="GO" id="GO:0008270">
    <property type="term" value="F:zinc ion binding"/>
    <property type="evidence" value="ECO:0007669"/>
    <property type="project" value="UniProtKB-KW"/>
</dbReference>
<feature type="region of interest" description="Disordered" evidence="6">
    <location>
        <begin position="494"/>
        <end position="820"/>
    </location>
</feature>
<feature type="compositionally biased region" description="Polar residues" evidence="6">
    <location>
        <begin position="680"/>
        <end position="690"/>
    </location>
</feature>
<feature type="compositionally biased region" description="Low complexity" evidence="6">
    <location>
        <begin position="590"/>
        <end position="599"/>
    </location>
</feature>
<feature type="region of interest" description="Disordered" evidence="6">
    <location>
        <begin position="188"/>
        <end position="250"/>
    </location>
</feature>
<dbReference type="SMART" id="SM00249">
    <property type="entry name" value="PHD"/>
    <property type="match status" value="1"/>
</dbReference>
<dbReference type="InterPro" id="IPR028938">
    <property type="entry name" value="Rsf1-like"/>
</dbReference>
<dbReference type="AlphaFoldDB" id="A0A9P4I6L8"/>
<keyword evidence="5" id="KW-0175">Coiled coil</keyword>
<keyword evidence="9" id="KW-1185">Reference proteome</keyword>
<evidence type="ECO:0000256" key="4">
    <source>
        <dbReference type="PROSITE-ProRule" id="PRU00146"/>
    </source>
</evidence>
<dbReference type="Gene3D" id="3.30.40.10">
    <property type="entry name" value="Zinc/RING finger domain, C3HC4 (zinc finger)"/>
    <property type="match status" value="1"/>
</dbReference>
<sequence length="820" mass="92683">MVARKRARLEMEEDGAEDVKAAEPTLLQKIRNMWEFASLMQYFFMFGKAVKIDDMEVEDFEEELLKPDHSPKLSELALTLLKVFASHRPLNLETFDEVTRRQYNAKAPTRSNPFGNDEEPRKFTSFDVFTKIRVLQQLSIWTFQNPDRIRERMPEKDTEQTSWRMEPFGWDGEDRTYFLLDDDRLYRRTDAPLPPEPSKSKSKKSRGGRSSKRRRVSRAVIESSEDEEEKPAGNGEGKSEQPAEEQDGFGGMKWELIAVTLEDYNEFLDTIHRPKDDDEKNLRKRLTQDVLPIIEKRAEQQRAKETRRMKELENLQKLASAKRSSRLAGKAEKRKEIEEAEAVERKRQEELAMAHKEQDKQRKLEEARESRMMTREQRLKDREVRRILHEEELKRLEEEKEKVESNESRISERHLKAEMERRQKELEKLAEEEDWTFDCSVCGMHGQNLDDGSHSIACDRCNVWQHSACHGIKQHEAERDDFQFVCATCKRAEEKAKDPKIPPLKFRFSDSPKAAEKKLQPPASTKQTSRPPSSASPKGVHKLDSMYVPYQPSTNGIPPIQNGYGPRTTQQHGSPQQPRPGSSGTPFHQPASNSSLHPHSSPPREQYPGGALQWQPPQTASVSHWSHQMNGYSNGMSPLPPIANYNRPTASSPPMANFQHYRPPSQHSNQGTPANARPLSASSPAQQNGHLPTTLPPPTVRPAVTPSSAATTMPGLPFSLHTPSSGRSLPAYNPLNPFGPPRQTAGYPSQTLSGLSPAKQDSPRPASAHSSLSATPVMPPVTTLSPSYGNVQNMSPPTKKASPDHPMEDAPPHDGSTASA</sequence>
<evidence type="ECO:0000313" key="9">
    <source>
        <dbReference type="Proteomes" id="UP000799772"/>
    </source>
</evidence>
<dbReference type="PROSITE" id="PS50016">
    <property type="entry name" value="ZF_PHD_2"/>
    <property type="match status" value="1"/>
</dbReference>
<feature type="compositionally biased region" description="Basic and acidic residues" evidence="6">
    <location>
        <begin position="801"/>
        <end position="812"/>
    </location>
</feature>
<dbReference type="InterPro" id="IPR019786">
    <property type="entry name" value="Zinc_finger_PHD-type_CS"/>
</dbReference>
<proteinExistence type="predicted"/>
<evidence type="ECO:0000256" key="5">
    <source>
        <dbReference type="SAM" id="Coils"/>
    </source>
</evidence>
<feature type="domain" description="PHD-type" evidence="7">
    <location>
        <begin position="436"/>
        <end position="492"/>
    </location>
</feature>
<reference evidence="8" key="1">
    <citation type="journal article" date="2020" name="Stud. Mycol.">
        <title>101 Dothideomycetes genomes: a test case for predicting lifestyles and emergence of pathogens.</title>
        <authorList>
            <person name="Haridas S."/>
            <person name="Albert R."/>
            <person name="Binder M."/>
            <person name="Bloem J."/>
            <person name="Labutti K."/>
            <person name="Salamov A."/>
            <person name="Andreopoulos B."/>
            <person name="Baker S."/>
            <person name="Barry K."/>
            <person name="Bills G."/>
            <person name="Bluhm B."/>
            <person name="Cannon C."/>
            <person name="Castanera R."/>
            <person name="Culley D."/>
            <person name="Daum C."/>
            <person name="Ezra D."/>
            <person name="Gonzalez J."/>
            <person name="Henrissat B."/>
            <person name="Kuo A."/>
            <person name="Liang C."/>
            <person name="Lipzen A."/>
            <person name="Lutzoni F."/>
            <person name="Magnuson J."/>
            <person name="Mondo S."/>
            <person name="Nolan M."/>
            <person name="Ohm R."/>
            <person name="Pangilinan J."/>
            <person name="Park H.-J."/>
            <person name="Ramirez L."/>
            <person name="Alfaro M."/>
            <person name="Sun H."/>
            <person name="Tritt A."/>
            <person name="Yoshinaga Y."/>
            <person name="Zwiers L.-H."/>
            <person name="Turgeon B."/>
            <person name="Goodwin S."/>
            <person name="Spatafora J."/>
            <person name="Crous P."/>
            <person name="Grigoriev I."/>
        </authorList>
    </citation>
    <scope>NUCLEOTIDE SEQUENCE</scope>
    <source>
        <strain evidence="8">CBS 133067</strain>
    </source>
</reference>
<feature type="compositionally biased region" description="Basic and acidic residues" evidence="6">
    <location>
        <begin position="507"/>
        <end position="519"/>
    </location>
</feature>
<protein>
    <recommendedName>
        <fullName evidence="7">PHD-type domain-containing protein</fullName>
    </recommendedName>
</protein>
<dbReference type="Pfam" id="PF00628">
    <property type="entry name" value="PHD"/>
    <property type="match status" value="1"/>
</dbReference>
<evidence type="ECO:0000259" key="7">
    <source>
        <dbReference type="PROSITE" id="PS50016"/>
    </source>
</evidence>
<evidence type="ECO:0000256" key="3">
    <source>
        <dbReference type="ARBA" id="ARBA00022833"/>
    </source>
</evidence>
<feature type="compositionally biased region" description="Polar residues" evidence="6">
    <location>
        <begin position="615"/>
        <end position="636"/>
    </location>
</feature>
<feature type="compositionally biased region" description="Polar residues" evidence="6">
    <location>
        <begin position="522"/>
        <end position="536"/>
    </location>
</feature>
<dbReference type="Proteomes" id="UP000799772">
    <property type="component" value="Unassembled WGS sequence"/>
</dbReference>
<organism evidence="8 9">
    <name type="scientific">Rhizodiscina lignyota</name>
    <dbReference type="NCBI Taxonomy" id="1504668"/>
    <lineage>
        <taxon>Eukaryota</taxon>
        <taxon>Fungi</taxon>
        <taxon>Dikarya</taxon>
        <taxon>Ascomycota</taxon>
        <taxon>Pezizomycotina</taxon>
        <taxon>Dothideomycetes</taxon>
        <taxon>Pleosporomycetidae</taxon>
        <taxon>Aulographales</taxon>
        <taxon>Rhizodiscinaceae</taxon>
        <taxon>Rhizodiscina</taxon>
    </lineage>
</organism>
<dbReference type="GO" id="GO:0031213">
    <property type="term" value="C:RSF complex"/>
    <property type="evidence" value="ECO:0007669"/>
    <property type="project" value="InterPro"/>
</dbReference>
<feature type="compositionally biased region" description="Polar residues" evidence="6">
    <location>
        <begin position="782"/>
        <end position="796"/>
    </location>
</feature>
<keyword evidence="3" id="KW-0862">Zinc</keyword>